<dbReference type="InterPro" id="IPR009081">
    <property type="entry name" value="PP-bd_ACP"/>
</dbReference>
<dbReference type="SUPFAM" id="SSF47336">
    <property type="entry name" value="ACP-like"/>
    <property type="match status" value="1"/>
</dbReference>
<protein>
    <submittedName>
        <fullName evidence="4">Non-ribosomal peptide synthetase</fullName>
    </submittedName>
</protein>
<dbReference type="Gene3D" id="1.10.1200.10">
    <property type="entry name" value="ACP-like"/>
    <property type="match status" value="1"/>
</dbReference>
<evidence type="ECO:0000313" key="4">
    <source>
        <dbReference type="EMBL" id="MCY6958993.1"/>
    </source>
</evidence>
<dbReference type="Gene3D" id="3.30.300.30">
    <property type="match status" value="1"/>
</dbReference>
<dbReference type="PANTHER" id="PTHR44845:SF7">
    <property type="entry name" value="PLIPASTATIN SYNTHASE SUBUNIT D"/>
    <property type="match status" value="1"/>
</dbReference>
<organism evidence="4 5">
    <name type="scientific">Clostridium brassicae</name>
    <dbReference type="NCBI Taxonomy" id="2999072"/>
    <lineage>
        <taxon>Bacteria</taxon>
        <taxon>Bacillati</taxon>
        <taxon>Bacillota</taxon>
        <taxon>Clostridia</taxon>
        <taxon>Eubacteriales</taxon>
        <taxon>Clostridiaceae</taxon>
        <taxon>Clostridium</taxon>
    </lineage>
</organism>
<feature type="domain" description="Carrier" evidence="3">
    <location>
        <begin position="551"/>
        <end position="627"/>
    </location>
</feature>
<dbReference type="InterPro" id="IPR045851">
    <property type="entry name" value="AMP-bd_C_sf"/>
</dbReference>
<dbReference type="InterPro" id="IPR010071">
    <property type="entry name" value="AA_adenyl_dom"/>
</dbReference>
<keyword evidence="2" id="KW-0597">Phosphoprotein</keyword>
<evidence type="ECO:0000256" key="2">
    <source>
        <dbReference type="ARBA" id="ARBA00022553"/>
    </source>
</evidence>
<evidence type="ECO:0000259" key="3">
    <source>
        <dbReference type="PROSITE" id="PS50075"/>
    </source>
</evidence>
<dbReference type="PROSITE" id="PS50075">
    <property type="entry name" value="CARRIER"/>
    <property type="match status" value="1"/>
</dbReference>
<dbReference type="InterPro" id="IPR020459">
    <property type="entry name" value="AMP-binding"/>
</dbReference>
<reference evidence="4" key="1">
    <citation type="submission" date="2022-12" db="EMBL/GenBank/DDBJ databases">
        <title>Clostridium sp. nov., isolated from industrial wastewater.</title>
        <authorList>
            <person name="Jiayan W."/>
        </authorList>
    </citation>
    <scope>NUCLEOTIDE SEQUENCE</scope>
    <source>
        <strain evidence="4">ZC22-4</strain>
    </source>
</reference>
<dbReference type="InterPro" id="IPR000873">
    <property type="entry name" value="AMP-dep_synth/lig_dom"/>
</dbReference>
<dbReference type="InterPro" id="IPR025110">
    <property type="entry name" value="AMP-bd_C"/>
</dbReference>
<dbReference type="EMBL" id="JAPQFJ010000009">
    <property type="protein sequence ID" value="MCY6958993.1"/>
    <property type="molecule type" value="Genomic_DNA"/>
</dbReference>
<keyword evidence="5" id="KW-1185">Reference proteome</keyword>
<keyword evidence="1" id="KW-0596">Phosphopantetheine</keyword>
<dbReference type="RefSeq" id="WP_268061415.1">
    <property type="nucleotide sequence ID" value="NZ_JAPQFJ010000009.1"/>
</dbReference>
<sequence>MNDTIAKCSNKKTMIESFENSINEIQVITKDEEDLILKKFNGTYVEYDKEKTLVDIFEEQVEKTPDNIAVVFENEEITYKELNERSNSLARGLREKGVGPEYIVGIMAKRSINMIVGIMAVLKAGGAYLPIDPEYPESRIEYILNNSQSKIILIQGKFKEKIKQKIVICDLEDEELYKYNNNNLSKVSSENNLAYVIYTSGTTGKPKGVMIENKAIVNYVLYAKEQYLNEENMCMPLYTSVSFDLTITSIFTPLISGNKIIIYKDKDIDILMKKVFQSDKNAVIKVTPAHLSLLKDMSNVNKGIKKIIVGGEELKEELSKDISNIFCNEIEIINEYGPTEATVGCIMHKYNYTKKYNNTVLIGKPINNFHIYIVNTKNSMVPIGAIGEICISGDGLARGYLNDEKLTEEKFVDNPYEQGKKMYKTGDLARWLPNGNVEYLGRIDEQVKIRGFRIELGEIDSVIRRIDDVKDVAVIVRENNIGENEINAYIISEDSSIIKTVREELKLYLPEYMIPGKMMIIDGFPLTSNGKLDKKALPEIKEVSGETTYSAPTNPLEEEIVDLWRKMLDIDMIGIDDNFLEVGGHSLIATKMVYKINEIYDIDLSLVEFLTNGLTVRTLSELVEEKLFNSITEEELACMLKEIED</sequence>
<name>A0ABT4D9K7_9CLOT</name>
<dbReference type="PROSITE" id="PS00455">
    <property type="entry name" value="AMP_BINDING"/>
    <property type="match status" value="1"/>
</dbReference>
<dbReference type="InterPro" id="IPR036736">
    <property type="entry name" value="ACP-like_sf"/>
</dbReference>
<dbReference type="Pfam" id="PF00550">
    <property type="entry name" value="PP-binding"/>
    <property type="match status" value="1"/>
</dbReference>
<dbReference type="Pfam" id="PF00501">
    <property type="entry name" value="AMP-binding"/>
    <property type="match status" value="1"/>
</dbReference>
<evidence type="ECO:0000256" key="1">
    <source>
        <dbReference type="ARBA" id="ARBA00022450"/>
    </source>
</evidence>
<dbReference type="Proteomes" id="UP001144612">
    <property type="component" value="Unassembled WGS sequence"/>
</dbReference>
<dbReference type="NCBIfam" id="TIGR01733">
    <property type="entry name" value="AA-adenyl-dom"/>
    <property type="match status" value="1"/>
</dbReference>
<gene>
    <name evidence="4" type="ORF">OW729_10295</name>
</gene>
<accession>A0ABT4D9K7</accession>
<dbReference type="InterPro" id="IPR020845">
    <property type="entry name" value="AMP-binding_CS"/>
</dbReference>
<dbReference type="PRINTS" id="PR00154">
    <property type="entry name" value="AMPBINDING"/>
</dbReference>
<proteinExistence type="predicted"/>
<dbReference type="Gene3D" id="2.30.38.10">
    <property type="entry name" value="Luciferase, Domain 3"/>
    <property type="match status" value="1"/>
</dbReference>
<dbReference type="Pfam" id="PF13193">
    <property type="entry name" value="AMP-binding_C"/>
    <property type="match status" value="1"/>
</dbReference>
<dbReference type="SUPFAM" id="SSF56801">
    <property type="entry name" value="Acetyl-CoA synthetase-like"/>
    <property type="match status" value="1"/>
</dbReference>
<comment type="caution">
    <text evidence="4">The sequence shown here is derived from an EMBL/GenBank/DDBJ whole genome shotgun (WGS) entry which is preliminary data.</text>
</comment>
<dbReference type="Gene3D" id="3.40.50.980">
    <property type="match status" value="2"/>
</dbReference>
<evidence type="ECO:0000313" key="5">
    <source>
        <dbReference type="Proteomes" id="UP001144612"/>
    </source>
</evidence>
<dbReference type="PANTHER" id="PTHR44845">
    <property type="entry name" value="CARRIER DOMAIN-CONTAINING PROTEIN"/>
    <property type="match status" value="1"/>
</dbReference>